<evidence type="ECO:0000313" key="2">
    <source>
        <dbReference type="Proteomes" id="UP001240171"/>
    </source>
</evidence>
<protein>
    <submittedName>
        <fullName evidence="1">Aspartyl-phosphate phosphatase Spo0E family protein</fullName>
    </submittedName>
</protein>
<dbReference type="RefSeq" id="WP_305023588.1">
    <property type="nucleotide sequence ID" value="NZ_JAUQTB010000003.1"/>
</dbReference>
<dbReference type="Gene3D" id="4.10.280.10">
    <property type="entry name" value="Helix-loop-helix DNA-binding domain"/>
    <property type="match status" value="1"/>
</dbReference>
<reference evidence="1 2" key="1">
    <citation type="submission" date="2023-07" db="EMBL/GenBank/DDBJ databases">
        <title>Paenibacillus sp. JX-17 nov. isolated from soil.</title>
        <authorList>
            <person name="Wan Y."/>
            <person name="Liu B."/>
        </authorList>
    </citation>
    <scope>NUCLEOTIDE SEQUENCE [LARGE SCALE GENOMIC DNA]</scope>
    <source>
        <strain evidence="1 2">JX-17</strain>
    </source>
</reference>
<evidence type="ECO:0000313" key="1">
    <source>
        <dbReference type="EMBL" id="MDO7906393.1"/>
    </source>
</evidence>
<dbReference type="InterPro" id="IPR037208">
    <property type="entry name" value="Spo0E-like_sf"/>
</dbReference>
<organism evidence="1 2">
    <name type="scientific">Paenibacillus lacisoli</name>
    <dbReference type="NCBI Taxonomy" id="3064525"/>
    <lineage>
        <taxon>Bacteria</taxon>
        <taxon>Bacillati</taxon>
        <taxon>Bacillota</taxon>
        <taxon>Bacilli</taxon>
        <taxon>Bacillales</taxon>
        <taxon>Paenibacillaceae</taxon>
        <taxon>Paenibacillus</taxon>
    </lineage>
</organism>
<gene>
    <name evidence="1" type="ORF">Q5741_08180</name>
</gene>
<dbReference type="Proteomes" id="UP001240171">
    <property type="component" value="Unassembled WGS sequence"/>
</dbReference>
<accession>A0ABT9CAV9</accession>
<dbReference type="EMBL" id="JAUQTB010000003">
    <property type="protein sequence ID" value="MDO7906393.1"/>
    <property type="molecule type" value="Genomic_DNA"/>
</dbReference>
<sequence>MNLKEIEKLMEQERRELNRMADQHGLKDGRVLDKSSQLDRIIDIYSRIKRSALQSN</sequence>
<comment type="caution">
    <text evidence="1">The sequence shown here is derived from an EMBL/GenBank/DDBJ whole genome shotgun (WGS) entry which is preliminary data.</text>
</comment>
<dbReference type="InterPro" id="IPR018540">
    <property type="entry name" value="Spo0E-like"/>
</dbReference>
<name>A0ABT9CAV9_9BACL</name>
<dbReference type="SUPFAM" id="SSF140500">
    <property type="entry name" value="BAS1536-like"/>
    <property type="match status" value="1"/>
</dbReference>
<dbReference type="InterPro" id="IPR036638">
    <property type="entry name" value="HLH_DNA-bd_sf"/>
</dbReference>
<proteinExistence type="predicted"/>
<dbReference type="Pfam" id="PF09388">
    <property type="entry name" value="SpoOE-like"/>
    <property type="match status" value="1"/>
</dbReference>
<keyword evidence="2" id="KW-1185">Reference proteome</keyword>